<dbReference type="Proteomes" id="UP000214747">
    <property type="component" value="Unassembled WGS sequence"/>
</dbReference>
<evidence type="ECO:0000313" key="1">
    <source>
        <dbReference type="EMBL" id="OWY34234.1"/>
    </source>
</evidence>
<protein>
    <recommendedName>
        <fullName evidence="3">DUF1436 domain-containing protein</fullName>
    </recommendedName>
</protein>
<keyword evidence="2" id="KW-1185">Reference proteome</keyword>
<gene>
    <name evidence="1" type="ORF">CEJ45_12615</name>
</gene>
<evidence type="ECO:0000313" key="2">
    <source>
        <dbReference type="Proteomes" id="UP000214747"/>
    </source>
</evidence>
<reference evidence="1 2" key="1">
    <citation type="journal article" date="2010" name="Int. J. Syst. Evol. Microbiol.">
        <title>Reclassification of Herbaspirillum putei as a later heterotypic synonym of Herbaspirillum huttiense, with the description of H. huttiense subsp. huttiense subsp. nov. and H. huttiense subsp. putei subsp. nov., comb. nov., and description of Herbaspirillum aquaticum sp. nov.</title>
        <authorList>
            <person name="Dobritsa A.P."/>
            <person name="Reddy M.C."/>
            <person name="Samadpour M."/>
        </authorList>
    </citation>
    <scope>NUCLEOTIDE SEQUENCE [LARGE SCALE GENOMIC DNA]</scope>
    <source>
        <strain evidence="1 2">IEH 4430</strain>
    </source>
</reference>
<name>A0A225STV3_9BURK</name>
<dbReference type="InterPro" id="IPR037891">
    <property type="entry name" value="Cdil-like_sf"/>
</dbReference>
<accession>A0A225STV3</accession>
<proteinExistence type="predicted"/>
<dbReference type="Pfam" id="PF07262">
    <property type="entry name" value="CdiI"/>
    <property type="match status" value="1"/>
</dbReference>
<dbReference type="AlphaFoldDB" id="A0A225STV3"/>
<dbReference type="CDD" id="cd13445">
    <property type="entry name" value="CDI_inhibitor_EC869_like"/>
    <property type="match status" value="1"/>
</dbReference>
<organism evidence="1 2">
    <name type="scientific">Herbaspirillum aquaticum</name>
    <dbReference type="NCBI Taxonomy" id="568783"/>
    <lineage>
        <taxon>Bacteria</taxon>
        <taxon>Pseudomonadati</taxon>
        <taxon>Pseudomonadota</taxon>
        <taxon>Betaproteobacteria</taxon>
        <taxon>Burkholderiales</taxon>
        <taxon>Oxalobacteraceae</taxon>
        <taxon>Herbaspirillum</taxon>
    </lineage>
</organism>
<comment type="caution">
    <text evidence="1">The sequence shown here is derived from an EMBL/GenBank/DDBJ whole genome shotgun (WGS) entry which is preliminary data.</text>
</comment>
<dbReference type="Gene3D" id="3.40.1590.10">
    <property type="entry name" value="NMB0488-like"/>
    <property type="match status" value="1"/>
</dbReference>
<dbReference type="EMBL" id="NJGV01000010">
    <property type="protein sequence ID" value="OWY34234.1"/>
    <property type="molecule type" value="Genomic_DNA"/>
</dbReference>
<sequence>MKNTSRATVYFNGDLYQFITMSQGMLDFADPDVSPQILMPTATAAELGSALRLALSRSRHVSVPEFQEILKSGIVQKNAKERQALLMQQYGYKNRKAMMRKMACCWITANSGNIEIKPTHHKNIDGYSGISNDGPEILYVDTNSIDAELGAALMEGFSRCTSAVP</sequence>
<evidence type="ECO:0008006" key="3">
    <source>
        <dbReference type="Google" id="ProtNLM"/>
    </source>
</evidence>
<dbReference type="InterPro" id="IPR009888">
    <property type="entry name" value="CdiI_Proteobact"/>
</dbReference>
<dbReference type="SUPFAM" id="SSF160207">
    <property type="entry name" value="NMB0488-like"/>
    <property type="match status" value="1"/>
</dbReference>
<dbReference type="RefSeq" id="WP_088755450.1">
    <property type="nucleotide sequence ID" value="NZ_NJGV01000010.1"/>
</dbReference>